<keyword evidence="5" id="KW-0285">Flavoprotein</keyword>
<evidence type="ECO:0000256" key="3">
    <source>
        <dbReference type="ARBA" id="ARBA00007588"/>
    </source>
</evidence>
<proteinExistence type="inferred from homology"/>
<keyword evidence="7" id="KW-0521">NADP</keyword>
<sequence length="376" mass="41807">YDLIGVGFGPTHIALAVAFTEEQPGRRALFLDSRDVFAWHPALLLPASRMQISFLKDLATFRNPQSTFSFVSYLHSFGVDRLAAFSNLGSWTPSRTEWAAYLAWAAKRLDHIVQWSSSVVSVQPAQSNGVEHSLIKVTIRDALNEKIRVCFTRNLSLAPGATPFIPALFREVLPVIPELAHTCAYLSTLQRLKMDHATFDGRVAVVGGGQSSAEVFHDLVSRFPRAKVDMFYRASALVPADDSPFVNARAFDPARTDEFFNLNDDERASRLREFRRANYACVAPELIESMYKLLYLQRLQPGEPSHRIMPNTEVASIERGPDGAGVRLTVHSTLSTGREPETNDYSAVFLGTGYHRPPSSLAFMSGLNSQFPALEQ</sequence>
<evidence type="ECO:0000256" key="7">
    <source>
        <dbReference type="ARBA" id="ARBA00022857"/>
    </source>
</evidence>
<comment type="catalytic activity">
    <reaction evidence="10">
        <text>L-ornithine + NADH + O2 = N(5)-hydroxy-L-ornithine + NAD(+) + H2O</text>
        <dbReference type="Rhea" id="RHEA:41512"/>
        <dbReference type="ChEBI" id="CHEBI:15377"/>
        <dbReference type="ChEBI" id="CHEBI:15379"/>
        <dbReference type="ChEBI" id="CHEBI:46911"/>
        <dbReference type="ChEBI" id="CHEBI:57540"/>
        <dbReference type="ChEBI" id="CHEBI:57945"/>
        <dbReference type="ChEBI" id="CHEBI:78275"/>
        <dbReference type="EC" id="1.14.13.196"/>
    </reaction>
</comment>
<dbReference type="InterPro" id="IPR025700">
    <property type="entry name" value="Lys/Orn_oxygenase"/>
</dbReference>
<dbReference type="PANTHER" id="PTHR42802:SF1">
    <property type="entry name" value="L-ORNITHINE N(5)-MONOOXYGENASE"/>
    <property type="match status" value="1"/>
</dbReference>
<organism evidence="11 12">
    <name type="scientific">Exidia glandulosa HHB12029</name>
    <dbReference type="NCBI Taxonomy" id="1314781"/>
    <lineage>
        <taxon>Eukaryota</taxon>
        <taxon>Fungi</taxon>
        <taxon>Dikarya</taxon>
        <taxon>Basidiomycota</taxon>
        <taxon>Agaricomycotina</taxon>
        <taxon>Agaricomycetes</taxon>
        <taxon>Auriculariales</taxon>
        <taxon>Exidiaceae</taxon>
        <taxon>Exidia</taxon>
    </lineage>
</organism>
<comment type="similarity">
    <text evidence="3">Belongs to the lysine N(6)-hydroxylase/L-ornithine N(5)-oxygenase family.</text>
</comment>
<reference evidence="11 12" key="1">
    <citation type="journal article" date="2016" name="Mol. Biol. Evol.">
        <title>Comparative Genomics of Early-Diverging Mushroom-Forming Fungi Provides Insights into the Origins of Lignocellulose Decay Capabilities.</title>
        <authorList>
            <person name="Nagy L.G."/>
            <person name="Riley R."/>
            <person name="Tritt A."/>
            <person name="Adam C."/>
            <person name="Daum C."/>
            <person name="Floudas D."/>
            <person name="Sun H."/>
            <person name="Yadav J.S."/>
            <person name="Pangilinan J."/>
            <person name="Larsson K.H."/>
            <person name="Matsuura K."/>
            <person name="Barry K."/>
            <person name="Labutti K."/>
            <person name="Kuo R."/>
            <person name="Ohm R.A."/>
            <person name="Bhattacharya S.S."/>
            <person name="Shirouzu T."/>
            <person name="Yoshinaga Y."/>
            <person name="Martin F.M."/>
            <person name="Grigoriev I.V."/>
            <person name="Hibbett D.S."/>
        </authorList>
    </citation>
    <scope>NUCLEOTIDE SEQUENCE [LARGE SCALE GENOMIC DNA]</scope>
    <source>
        <strain evidence="11 12">HHB12029</strain>
    </source>
</reference>
<dbReference type="EC" id="1.14.13.196" evidence="4"/>
<evidence type="ECO:0000256" key="5">
    <source>
        <dbReference type="ARBA" id="ARBA00022630"/>
    </source>
</evidence>
<dbReference type="SUPFAM" id="SSF51905">
    <property type="entry name" value="FAD/NAD(P)-binding domain"/>
    <property type="match status" value="2"/>
</dbReference>
<dbReference type="STRING" id="1314781.A0A165EFH1"/>
<dbReference type="InterPro" id="IPR036188">
    <property type="entry name" value="FAD/NAD-bd_sf"/>
</dbReference>
<feature type="non-terminal residue" evidence="11">
    <location>
        <position position="1"/>
    </location>
</feature>
<dbReference type="GO" id="GO:0016491">
    <property type="term" value="F:oxidoreductase activity"/>
    <property type="evidence" value="ECO:0007669"/>
    <property type="project" value="UniProtKB-KW"/>
</dbReference>
<gene>
    <name evidence="11" type="ORF">EXIGLDRAFT_590316</name>
</gene>
<dbReference type="Pfam" id="PF13434">
    <property type="entry name" value="Lys_Orn_oxgnase"/>
    <property type="match status" value="1"/>
</dbReference>
<accession>A0A165EFH1</accession>
<dbReference type="EMBL" id="KV426143">
    <property type="protein sequence ID" value="KZV86816.1"/>
    <property type="molecule type" value="Genomic_DNA"/>
</dbReference>
<protein>
    <recommendedName>
        <fullName evidence="4">L-ornithine N(5)-monooxygenase [NAD(P)H]</fullName>
        <ecNumber evidence="4">1.14.13.196</ecNumber>
    </recommendedName>
</protein>
<dbReference type="OrthoDB" id="3519933at2759"/>
<comment type="pathway">
    <text evidence="2">Siderophore biosynthesis.</text>
</comment>
<keyword evidence="8" id="KW-0560">Oxidoreductase</keyword>
<evidence type="ECO:0000256" key="8">
    <source>
        <dbReference type="ARBA" id="ARBA00023002"/>
    </source>
</evidence>
<dbReference type="GO" id="GO:0006879">
    <property type="term" value="P:intracellular iron ion homeostasis"/>
    <property type="evidence" value="ECO:0007669"/>
    <property type="project" value="TreeGrafter"/>
</dbReference>
<name>A0A165EFH1_EXIGL</name>
<evidence type="ECO:0000256" key="2">
    <source>
        <dbReference type="ARBA" id="ARBA00004924"/>
    </source>
</evidence>
<comment type="cofactor">
    <cofactor evidence="1">
        <name>FAD</name>
        <dbReference type="ChEBI" id="CHEBI:57692"/>
    </cofactor>
</comment>
<evidence type="ECO:0000256" key="10">
    <source>
        <dbReference type="ARBA" id="ARBA00049248"/>
    </source>
</evidence>
<evidence type="ECO:0000256" key="9">
    <source>
        <dbReference type="ARBA" id="ARBA00047598"/>
    </source>
</evidence>
<dbReference type="Proteomes" id="UP000077266">
    <property type="component" value="Unassembled WGS sequence"/>
</dbReference>
<comment type="catalytic activity">
    <reaction evidence="9">
        <text>L-ornithine + NADPH + O2 = N(5)-hydroxy-L-ornithine + NADP(+) + H2O</text>
        <dbReference type="Rhea" id="RHEA:41508"/>
        <dbReference type="ChEBI" id="CHEBI:15377"/>
        <dbReference type="ChEBI" id="CHEBI:15379"/>
        <dbReference type="ChEBI" id="CHEBI:46911"/>
        <dbReference type="ChEBI" id="CHEBI:57783"/>
        <dbReference type="ChEBI" id="CHEBI:58349"/>
        <dbReference type="ChEBI" id="CHEBI:78275"/>
        <dbReference type="EC" id="1.14.13.196"/>
    </reaction>
</comment>
<keyword evidence="6" id="KW-0274">FAD</keyword>
<evidence type="ECO:0000256" key="1">
    <source>
        <dbReference type="ARBA" id="ARBA00001974"/>
    </source>
</evidence>
<feature type="non-terminal residue" evidence="11">
    <location>
        <position position="376"/>
    </location>
</feature>
<evidence type="ECO:0000256" key="4">
    <source>
        <dbReference type="ARBA" id="ARBA00012881"/>
    </source>
</evidence>
<evidence type="ECO:0000256" key="6">
    <source>
        <dbReference type="ARBA" id="ARBA00022827"/>
    </source>
</evidence>
<evidence type="ECO:0000313" key="11">
    <source>
        <dbReference type="EMBL" id="KZV86816.1"/>
    </source>
</evidence>
<dbReference type="PANTHER" id="PTHR42802">
    <property type="entry name" value="MONOOXYGENASE"/>
    <property type="match status" value="1"/>
</dbReference>
<evidence type="ECO:0000313" key="12">
    <source>
        <dbReference type="Proteomes" id="UP000077266"/>
    </source>
</evidence>
<dbReference type="AlphaFoldDB" id="A0A165EFH1"/>
<keyword evidence="12" id="KW-1185">Reference proteome</keyword>
<dbReference type="Gene3D" id="3.50.50.60">
    <property type="entry name" value="FAD/NAD(P)-binding domain"/>
    <property type="match status" value="1"/>
</dbReference>
<dbReference type="InParanoid" id="A0A165EFH1"/>